<reference evidence="2" key="1">
    <citation type="submission" date="2025-08" db="UniProtKB">
        <authorList>
            <consortium name="Ensembl"/>
        </authorList>
    </citation>
    <scope>IDENTIFICATION</scope>
</reference>
<evidence type="ECO:0000313" key="3">
    <source>
        <dbReference type="Proteomes" id="UP000265020"/>
    </source>
</evidence>
<keyword evidence="3" id="KW-1185">Reference proteome</keyword>
<accession>A0A3Q2CPU9</accession>
<dbReference type="AlphaFoldDB" id="A0A3Q2CPU9"/>
<reference evidence="2" key="2">
    <citation type="submission" date="2025-09" db="UniProtKB">
        <authorList>
            <consortium name="Ensembl"/>
        </authorList>
    </citation>
    <scope>IDENTIFICATION</scope>
</reference>
<dbReference type="SUPFAM" id="SSF54236">
    <property type="entry name" value="Ubiquitin-like"/>
    <property type="match status" value="1"/>
</dbReference>
<evidence type="ECO:0000259" key="1">
    <source>
        <dbReference type="PROSITE" id="PS50053"/>
    </source>
</evidence>
<name>A0A3Q2CPU9_CYPVA</name>
<feature type="domain" description="Ubiquitin-like" evidence="1">
    <location>
        <begin position="30"/>
        <end position="87"/>
    </location>
</feature>
<dbReference type="Gene3D" id="3.10.20.90">
    <property type="entry name" value="Phosphatidylinositol 3-kinase Catalytic Subunit, Chain A, domain 1"/>
    <property type="match status" value="1"/>
</dbReference>
<dbReference type="Ensembl" id="ENSCVAT00000003257.1">
    <property type="protein sequence ID" value="ENSCVAP00000007467.1"/>
    <property type="gene ID" value="ENSCVAG00000000251.1"/>
</dbReference>
<dbReference type="InterPro" id="IPR000626">
    <property type="entry name" value="Ubiquitin-like_dom"/>
</dbReference>
<dbReference type="InterPro" id="IPR029071">
    <property type="entry name" value="Ubiquitin-like_domsf"/>
</dbReference>
<dbReference type="CDD" id="cd17039">
    <property type="entry name" value="Ubl_ubiquitin_like"/>
    <property type="match status" value="1"/>
</dbReference>
<dbReference type="Pfam" id="PF00240">
    <property type="entry name" value="ubiquitin"/>
    <property type="match status" value="1"/>
</dbReference>
<protein>
    <recommendedName>
        <fullName evidence="1">Ubiquitin-like domain-containing protein</fullName>
    </recommendedName>
</protein>
<dbReference type="GeneTree" id="ENSGT01030000235653"/>
<sequence length="90" mass="10302">MIYQVIVIDLEGNKKAIDLCDNEKYMQRITVMELKKKIAVKIPGMAADEDIELVFGQERLNEENKRLFDYGIQHMSVIGMLIKLPGGLPH</sequence>
<dbReference type="Proteomes" id="UP000265020">
    <property type="component" value="Unassembled WGS sequence"/>
</dbReference>
<proteinExistence type="predicted"/>
<dbReference type="STRING" id="28743.ENSCVAP00000007467"/>
<dbReference type="OMA" id="YGITHKS"/>
<dbReference type="PROSITE" id="PS50053">
    <property type="entry name" value="UBIQUITIN_2"/>
    <property type="match status" value="1"/>
</dbReference>
<evidence type="ECO:0000313" key="2">
    <source>
        <dbReference type="Ensembl" id="ENSCVAP00000007467.1"/>
    </source>
</evidence>
<organism evidence="2 3">
    <name type="scientific">Cyprinodon variegatus</name>
    <name type="common">Sheepshead minnow</name>
    <dbReference type="NCBI Taxonomy" id="28743"/>
    <lineage>
        <taxon>Eukaryota</taxon>
        <taxon>Metazoa</taxon>
        <taxon>Chordata</taxon>
        <taxon>Craniata</taxon>
        <taxon>Vertebrata</taxon>
        <taxon>Euteleostomi</taxon>
        <taxon>Actinopterygii</taxon>
        <taxon>Neopterygii</taxon>
        <taxon>Teleostei</taxon>
        <taxon>Neoteleostei</taxon>
        <taxon>Acanthomorphata</taxon>
        <taxon>Ovalentaria</taxon>
        <taxon>Atherinomorphae</taxon>
        <taxon>Cyprinodontiformes</taxon>
        <taxon>Cyprinodontidae</taxon>
        <taxon>Cyprinodon</taxon>
    </lineage>
</organism>